<dbReference type="Gene3D" id="3.30.2310.20">
    <property type="entry name" value="RelE-like"/>
    <property type="match status" value="1"/>
</dbReference>
<name>A0A1F5K8R2_9BACT</name>
<accession>A0A1F5K8R2</accession>
<sequence length="84" mass="9582">MTTISFSKEAKKFLSKLNSADRNKIAKALKKISANPLVGEKLKGEYEGLFKLYAWPYRVIYGFEDTNKIVLVVTIGHRQGVYKK</sequence>
<organism evidence="2 3">
    <name type="scientific">Candidatus Daviesbacteria bacterium RIFCSPHIGHO2_12_FULL_43_11</name>
    <dbReference type="NCBI Taxonomy" id="1797780"/>
    <lineage>
        <taxon>Bacteria</taxon>
        <taxon>Candidatus Daviesiibacteriota</taxon>
    </lineage>
</organism>
<evidence type="ECO:0008006" key="4">
    <source>
        <dbReference type="Google" id="ProtNLM"/>
    </source>
</evidence>
<dbReference type="InterPro" id="IPR031552">
    <property type="entry name" value="ParE-like_toxin"/>
</dbReference>
<gene>
    <name evidence="2" type="ORF">A3E45_02175</name>
</gene>
<evidence type="ECO:0000313" key="3">
    <source>
        <dbReference type="Proteomes" id="UP000176405"/>
    </source>
</evidence>
<dbReference type="Proteomes" id="UP000176405">
    <property type="component" value="Unassembled WGS sequence"/>
</dbReference>
<dbReference type="InterPro" id="IPR035093">
    <property type="entry name" value="RelE/ParE_toxin_dom_sf"/>
</dbReference>
<dbReference type="PANTHER" id="PTHR35601:SF1">
    <property type="entry name" value="TOXIN RELE"/>
    <property type="match status" value="1"/>
</dbReference>
<comment type="caution">
    <text evidence="2">The sequence shown here is derived from an EMBL/GenBank/DDBJ whole genome shotgun (WGS) entry which is preliminary data.</text>
</comment>
<dbReference type="SUPFAM" id="SSF143011">
    <property type="entry name" value="RelE-like"/>
    <property type="match status" value="1"/>
</dbReference>
<dbReference type="AlphaFoldDB" id="A0A1F5K8R2"/>
<dbReference type="PANTHER" id="PTHR35601">
    <property type="entry name" value="TOXIN RELE"/>
    <property type="match status" value="1"/>
</dbReference>
<comment type="similarity">
    <text evidence="1">Belongs to the RelE toxin family.</text>
</comment>
<proteinExistence type="inferred from homology"/>
<protein>
    <recommendedName>
        <fullName evidence="4">Addiction module toxin RelE</fullName>
    </recommendedName>
</protein>
<reference evidence="2 3" key="1">
    <citation type="journal article" date="2016" name="Nat. Commun.">
        <title>Thousands of microbial genomes shed light on interconnected biogeochemical processes in an aquifer system.</title>
        <authorList>
            <person name="Anantharaman K."/>
            <person name="Brown C.T."/>
            <person name="Hug L.A."/>
            <person name="Sharon I."/>
            <person name="Castelle C.J."/>
            <person name="Probst A.J."/>
            <person name="Thomas B.C."/>
            <person name="Singh A."/>
            <person name="Wilkins M.J."/>
            <person name="Karaoz U."/>
            <person name="Brodie E.L."/>
            <person name="Williams K.H."/>
            <person name="Hubbard S.S."/>
            <person name="Banfield J.F."/>
        </authorList>
    </citation>
    <scope>NUCLEOTIDE SEQUENCE [LARGE SCALE GENOMIC DNA]</scope>
</reference>
<dbReference type="Pfam" id="PF15781">
    <property type="entry name" value="ParE-like_toxin"/>
    <property type="match status" value="1"/>
</dbReference>
<dbReference type="STRING" id="1797780.A3E45_02175"/>
<dbReference type="EMBL" id="MFDH01000003">
    <property type="protein sequence ID" value="OGE37031.1"/>
    <property type="molecule type" value="Genomic_DNA"/>
</dbReference>
<evidence type="ECO:0000256" key="1">
    <source>
        <dbReference type="ARBA" id="ARBA00006226"/>
    </source>
</evidence>
<evidence type="ECO:0000313" key="2">
    <source>
        <dbReference type="EMBL" id="OGE37031.1"/>
    </source>
</evidence>